<name>A0ABP3YJI2_9BACT</name>
<sequence length="334" mass="37666">MDGFTGQIAHLKISLFEGKIGIKNFTLQSKVQVVNNNTSLNVEAITLNFKWRQLIRRVVDVTIVLHNPQLFFVAEETSIELTEASDLKKVVSPLKTTIEKLPRFITNVDLIDGEIRYLDPTSKPAWEIAIEKLNLRIENFSNDQALSKICRIECDFRLCQGEGKLNLVLHPMAIELTLAIEVELKSINLVLMNNLFLAYGKIDINSGLLDLSGKLAIAENSIKGYLYPNLRNMDFVSKADRADPFVQKIRERIVAALFAVLIANRKNRNGVMIPIEGRLDNPELQNGVALRKILQKAIIKAYIPSFKEILNFGSISSLTRAGLKGMARRILRNR</sequence>
<gene>
    <name evidence="1" type="ORF">GCM10009119_38070</name>
</gene>
<accession>A0ABP3YJI2</accession>
<evidence type="ECO:0008006" key="3">
    <source>
        <dbReference type="Google" id="ProtNLM"/>
    </source>
</evidence>
<reference evidence="2" key="1">
    <citation type="journal article" date="2019" name="Int. J. Syst. Evol. Microbiol.">
        <title>The Global Catalogue of Microorganisms (GCM) 10K type strain sequencing project: providing services to taxonomists for standard genome sequencing and annotation.</title>
        <authorList>
            <consortium name="The Broad Institute Genomics Platform"/>
            <consortium name="The Broad Institute Genome Sequencing Center for Infectious Disease"/>
            <person name="Wu L."/>
            <person name="Ma J."/>
        </authorList>
    </citation>
    <scope>NUCLEOTIDE SEQUENCE [LARGE SCALE GENOMIC DNA]</scope>
    <source>
        <strain evidence="2">JCM 16112</strain>
    </source>
</reference>
<protein>
    <recommendedName>
        <fullName evidence="3">AsmA-like protein</fullName>
    </recommendedName>
</protein>
<comment type="caution">
    <text evidence="1">The sequence shown here is derived from an EMBL/GenBank/DDBJ whole genome shotgun (WGS) entry which is preliminary data.</text>
</comment>
<dbReference type="EMBL" id="BAAAFI010000047">
    <property type="protein sequence ID" value="GAA0880837.1"/>
    <property type="molecule type" value="Genomic_DNA"/>
</dbReference>
<organism evidence="1 2">
    <name type="scientific">Algoriphagus jejuensis</name>
    <dbReference type="NCBI Taxonomy" id="419934"/>
    <lineage>
        <taxon>Bacteria</taxon>
        <taxon>Pseudomonadati</taxon>
        <taxon>Bacteroidota</taxon>
        <taxon>Cytophagia</taxon>
        <taxon>Cytophagales</taxon>
        <taxon>Cyclobacteriaceae</taxon>
        <taxon>Algoriphagus</taxon>
    </lineage>
</organism>
<evidence type="ECO:0000313" key="2">
    <source>
        <dbReference type="Proteomes" id="UP001500469"/>
    </source>
</evidence>
<evidence type="ECO:0000313" key="1">
    <source>
        <dbReference type="EMBL" id="GAA0880837.1"/>
    </source>
</evidence>
<proteinExistence type="predicted"/>
<dbReference type="Proteomes" id="UP001500469">
    <property type="component" value="Unassembled WGS sequence"/>
</dbReference>
<keyword evidence="2" id="KW-1185">Reference proteome</keyword>